<dbReference type="Proteomes" id="UP001479436">
    <property type="component" value="Unassembled WGS sequence"/>
</dbReference>
<dbReference type="PANTHER" id="PTHR11814">
    <property type="entry name" value="SULFATE TRANSPORTER"/>
    <property type="match status" value="1"/>
</dbReference>
<evidence type="ECO:0000256" key="4">
    <source>
        <dbReference type="ARBA" id="ARBA00023136"/>
    </source>
</evidence>
<keyword evidence="2 5" id="KW-0812">Transmembrane</keyword>
<feature type="transmembrane region" description="Helical" evidence="5">
    <location>
        <begin position="368"/>
        <end position="385"/>
    </location>
</feature>
<dbReference type="PROSITE" id="PS50801">
    <property type="entry name" value="STAS"/>
    <property type="match status" value="1"/>
</dbReference>
<evidence type="ECO:0000313" key="8">
    <source>
        <dbReference type="Proteomes" id="UP001479436"/>
    </source>
</evidence>
<dbReference type="CDD" id="cd07042">
    <property type="entry name" value="STAS_SulP_like_sulfate_transporter"/>
    <property type="match status" value="1"/>
</dbReference>
<gene>
    <name evidence="7" type="primary">SUL2_5</name>
    <name evidence="7" type="ORF">K7432_010957</name>
</gene>
<feature type="transmembrane region" description="Helical" evidence="5">
    <location>
        <begin position="430"/>
        <end position="458"/>
    </location>
</feature>
<name>A0ABR2VUR2_9FUNG</name>
<dbReference type="Pfam" id="PF00916">
    <property type="entry name" value="Sulfate_transp"/>
    <property type="match status" value="1"/>
</dbReference>
<feature type="transmembrane region" description="Helical" evidence="5">
    <location>
        <begin position="130"/>
        <end position="148"/>
    </location>
</feature>
<feature type="transmembrane region" description="Helical" evidence="5">
    <location>
        <begin position="249"/>
        <end position="270"/>
    </location>
</feature>
<evidence type="ECO:0000313" key="7">
    <source>
        <dbReference type="EMBL" id="KAK9703012.1"/>
    </source>
</evidence>
<feature type="transmembrane region" description="Helical" evidence="5">
    <location>
        <begin position="50"/>
        <end position="71"/>
    </location>
</feature>
<feature type="domain" description="STAS" evidence="6">
    <location>
        <begin position="489"/>
        <end position="654"/>
    </location>
</feature>
<proteinExistence type="predicted"/>
<organism evidence="7 8">
    <name type="scientific">Basidiobolus ranarum</name>
    <dbReference type="NCBI Taxonomy" id="34480"/>
    <lineage>
        <taxon>Eukaryota</taxon>
        <taxon>Fungi</taxon>
        <taxon>Fungi incertae sedis</taxon>
        <taxon>Zoopagomycota</taxon>
        <taxon>Entomophthoromycotina</taxon>
        <taxon>Basidiobolomycetes</taxon>
        <taxon>Basidiobolales</taxon>
        <taxon>Basidiobolaceae</taxon>
        <taxon>Basidiobolus</taxon>
    </lineage>
</organism>
<evidence type="ECO:0000256" key="1">
    <source>
        <dbReference type="ARBA" id="ARBA00004141"/>
    </source>
</evidence>
<dbReference type="SUPFAM" id="SSF52091">
    <property type="entry name" value="SpoIIaa-like"/>
    <property type="match status" value="1"/>
</dbReference>
<keyword evidence="3 5" id="KW-1133">Transmembrane helix</keyword>
<dbReference type="EMBL" id="JASJQH010007675">
    <property type="protein sequence ID" value="KAK9703012.1"/>
    <property type="molecule type" value="Genomic_DNA"/>
</dbReference>
<evidence type="ECO:0000256" key="3">
    <source>
        <dbReference type="ARBA" id="ARBA00022989"/>
    </source>
</evidence>
<feature type="transmembrane region" description="Helical" evidence="5">
    <location>
        <begin position="290"/>
        <end position="308"/>
    </location>
</feature>
<comment type="subcellular location">
    <subcellularLocation>
        <location evidence="1">Membrane</location>
        <topology evidence="1">Multi-pass membrane protein</topology>
    </subcellularLocation>
</comment>
<evidence type="ECO:0000256" key="5">
    <source>
        <dbReference type="SAM" id="Phobius"/>
    </source>
</evidence>
<accession>A0ABR2VUR2</accession>
<protein>
    <submittedName>
        <fullName evidence="7">Sulfate permease 2</fullName>
    </submittedName>
</protein>
<keyword evidence="4 5" id="KW-0472">Membrane</keyword>
<evidence type="ECO:0000256" key="2">
    <source>
        <dbReference type="ARBA" id="ARBA00022692"/>
    </source>
</evidence>
<comment type="caution">
    <text evidence="7">The sequence shown here is derived from an EMBL/GenBank/DDBJ whole genome shotgun (WGS) entry which is preliminary data.</text>
</comment>
<dbReference type="InterPro" id="IPR036513">
    <property type="entry name" value="STAS_dom_sf"/>
</dbReference>
<dbReference type="InterPro" id="IPR001902">
    <property type="entry name" value="SLC26A/SulP_fam"/>
</dbReference>
<dbReference type="Gene3D" id="3.30.750.24">
    <property type="entry name" value="STAS domain"/>
    <property type="match status" value="1"/>
</dbReference>
<feature type="transmembrane region" description="Helical" evidence="5">
    <location>
        <begin position="212"/>
        <end position="229"/>
    </location>
</feature>
<reference evidence="7 8" key="1">
    <citation type="submission" date="2023-04" db="EMBL/GenBank/DDBJ databases">
        <title>Genome of Basidiobolus ranarum AG-B5.</title>
        <authorList>
            <person name="Stajich J.E."/>
            <person name="Carter-House D."/>
            <person name="Gryganskyi A."/>
        </authorList>
    </citation>
    <scope>NUCLEOTIDE SEQUENCE [LARGE SCALE GENOMIC DNA]</scope>
    <source>
        <strain evidence="7 8">AG-B5</strain>
    </source>
</reference>
<feature type="transmembrane region" description="Helical" evidence="5">
    <location>
        <begin position="153"/>
        <end position="175"/>
    </location>
</feature>
<dbReference type="Pfam" id="PF01740">
    <property type="entry name" value="STAS"/>
    <property type="match status" value="1"/>
</dbReference>
<sequence length="667" mass="73510">MSISTTSSTRKSSKILSKIPIRKFATQLKNTVPILQWLPKYNRSWLIGDLISGIAVGVAVLPQSIAIAQVAGIPVQHGLYSSTFGTMAYSIFGTSKDALIGPTSVGSLLTRQTINEITGYPDNTFTPTEIAITAGFLSSFIIMGLGIFRLGIVLSFISAPVIIGYTSGAAVYTFFLQLPSMLGIEIEIHHLQPYEKIATVLSSLPKARVSDAMVGIASSIFLIGMSQIYQRYHARSIWAKYLGMGRNTLLIFFATLIFYIVHIVTGSIPVTVVDNIPNGLPPPKSPPLDLALYSKLFASVVVMSLLAVMEHIGMCKTLGPKNGYTADGNQEFIALGFSNFLGSFFNGYITSSGLTRAMISSQSGSKTPLMSTFAALIVIGGSYVLPPAFKFTPNATISAIIGVNILEAFKGPKVYLEFWKIQKTDCIASLLALVITICFGMKIGIIVPAAFTVLTMMLRIARPKWETFDVEEKETVKNRLDIGEFKPPPGVIIFRWKESILFTNAEYFKDKLRKVTYENTRPFNVIKPEHKSWSEYVGKRAMLNRVNRSRMPTLCGIVLDLSAVNRIDFSGVKALVDIKLEFSTYAGNSEFPFYFVHANGEVERALSTSKILCPPDMILVEEESVNDKEVEQEFQTLKPNTTLFTNLLEPLATLHHEPIDHNLPENQ</sequence>
<evidence type="ECO:0000259" key="6">
    <source>
        <dbReference type="PROSITE" id="PS50801"/>
    </source>
</evidence>
<keyword evidence="8" id="KW-1185">Reference proteome</keyword>
<dbReference type="InterPro" id="IPR011547">
    <property type="entry name" value="SLC26A/SulP_dom"/>
</dbReference>
<dbReference type="InterPro" id="IPR002645">
    <property type="entry name" value="STAS_dom"/>
</dbReference>
<dbReference type="NCBIfam" id="TIGR00815">
    <property type="entry name" value="sulP"/>
    <property type="match status" value="1"/>
</dbReference>